<evidence type="ECO:0000313" key="1">
    <source>
        <dbReference type="EMBL" id="KAG1770778.1"/>
    </source>
</evidence>
<keyword evidence="2" id="KW-1185">Reference proteome</keyword>
<accession>A0A9P7CYJ4</accession>
<dbReference type="AlphaFoldDB" id="A0A9P7CYJ4"/>
<comment type="caution">
    <text evidence="1">The sequence shown here is derived from an EMBL/GenBank/DDBJ whole genome shotgun (WGS) entry which is preliminary data.</text>
</comment>
<evidence type="ECO:0000313" key="2">
    <source>
        <dbReference type="Proteomes" id="UP000714275"/>
    </source>
</evidence>
<proteinExistence type="predicted"/>
<reference evidence="1" key="1">
    <citation type="journal article" date="2020" name="New Phytol.">
        <title>Comparative genomics reveals dynamic genome evolution in host specialist ectomycorrhizal fungi.</title>
        <authorList>
            <person name="Lofgren L.A."/>
            <person name="Nguyen N.H."/>
            <person name="Vilgalys R."/>
            <person name="Ruytinx J."/>
            <person name="Liao H.L."/>
            <person name="Branco S."/>
            <person name="Kuo A."/>
            <person name="LaButti K."/>
            <person name="Lipzen A."/>
            <person name="Andreopoulos W."/>
            <person name="Pangilinan J."/>
            <person name="Riley R."/>
            <person name="Hundley H."/>
            <person name="Na H."/>
            <person name="Barry K."/>
            <person name="Grigoriev I.V."/>
            <person name="Stajich J.E."/>
            <person name="Kennedy P.G."/>
        </authorList>
    </citation>
    <scope>NUCLEOTIDE SEQUENCE</scope>
    <source>
        <strain evidence="1">DOB743</strain>
    </source>
</reference>
<organism evidence="1 2">
    <name type="scientific">Suillus placidus</name>
    <dbReference type="NCBI Taxonomy" id="48579"/>
    <lineage>
        <taxon>Eukaryota</taxon>
        <taxon>Fungi</taxon>
        <taxon>Dikarya</taxon>
        <taxon>Basidiomycota</taxon>
        <taxon>Agaricomycotina</taxon>
        <taxon>Agaricomycetes</taxon>
        <taxon>Agaricomycetidae</taxon>
        <taxon>Boletales</taxon>
        <taxon>Suillineae</taxon>
        <taxon>Suillaceae</taxon>
        <taxon>Suillus</taxon>
    </lineage>
</organism>
<name>A0A9P7CYJ4_9AGAM</name>
<protein>
    <submittedName>
        <fullName evidence="1">Uncharacterized protein</fullName>
    </submittedName>
</protein>
<gene>
    <name evidence="1" type="ORF">EV702DRAFT_1202249</name>
</gene>
<sequence>MSSHTAVRFNDPPVTQYNSMDVDESFASQASLDELYFGPEDEIADQSPLAQSNHLGLEIDPALYLRPEDDLIDVNELPDFSDVKTDAPGLAEELMISNEPSTELHSDQPELSYEDLLSMVWDFWPWGSYEHNGLQSIQDRLNNYIRYHGNHPDPSIQQLLEAE</sequence>
<dbReference type="Proteomes" id="UP000714275">
    <property type="component" value="Unassembled WGS sequence"/>
</dbReference>
<dbReference type="OrthoDB" id="2662250at2759"/>
<dbReference type="EMBL" id="JABBWD010000063">
    <property type="protein sequence ID" value="KAG1770778.1"/>
    <property type="molecule type" value="Genomic_DNA"/>
</dbReference>